<evidence type="ECO:0000256" key="10">
    <source>
        <dbReference type="SAM" id="Phobius"/>
    </source>
</evidence>
<keyword evidence="10" id="KW-0472">Membrane</keyword>
<evidence type="ECO:0000256" key="6">
    <source>
        <dbReference type="ARBA" id="ARBA00023002"/>
    </source>
</evidence>
<dbReference type="GO" id="GO:0016705">
    <property type="term" value="F:oxidoreductase activity, acting on paired donors, with incorporation or reduction of molecular oxygen"/>
    <property type="evidence" value="ECO:0007669"/>
    <property type="project" value="InterPro"/>
</dbReference>
<organism evidence="11 12">
    <name type="scientific">Trametes coccinea (strain BRFM310)</name>
    <name type="common">Pycnoporus coccineus</name>
    <dbReference type="NCBI Taxonomy" id="1353009"/>
    <lineage>
        <taxon>Eukaryota</taxon>
        <taxon>Fungi</taxon>
        <taxon>Dikarya</taxon>
        <taxon>Basidiomycota</taxon>
        <taxon>Agaricomycotina</taxon>
        <taxon>Agaricomycetes</taxon>
        <taxon>Polyporales</taxon>
        <taxon>Polyporaceae</taxon>
        <taxon>Trametes</taxon>
    </lineage>
</organism>
<comment type="cofactor">
    <cofactor evidence="1 9">
        <name>heme</name>
        <dbReference type="ChEBI" id="CHEBI:30413"/>
    </cofactor>
</comment>
<comment type="similarity">
    <text evidence="3">Belongs to the cytochrome P450 family.</text>
</comment>
<evidence type="ECO:0000256" key="8">
    <source>
        <dbReference type="ARBA" id="ARBA00023033"/>
    </source>
</evidence>
<dbReference type="EMBL" id="KZ084112">
    <property type="protein sequence ID" value="OSD01332.1"/>
    <property type="molecule type" value="Genomic_DNA"/>
</dbReference>
<keyword evidence="8" id="KW-0503">Monooxygenase</keyword>
<evidence type="ECO:0000256" key="3">
    <source>
        <dbReference type="ARBA" id="ARBA00010617"/>
    </source>
</evidence>
<dbReference type="InterPro" id="IPR036396">
    <property type="entry name" value="Cyt_P450_sf"/>
</dbReference>
<keyword evidence="12" id="KW-1185">Reference proteome</keyword>
<keyword evidence="7 9" id="KW-0408">Iron</keyword>
<keyword evidence="5 9" id="KW-0479">Metal-binding</keyword>
<evidence type="ECO:0000256" key="5">
    <source>
        <dbReference type="ARBA" id="ARBA00022723"/>
    </source>
</evidence>
<protein>
    <submittedName>
        <fullName evidence="11">Cytochrome P450</fullName>
    </submittedName>
</protein>
<accession>A0A1Y2IMZ8</accession>
<dbReference type="InterPro" id="IPR001128">
    <property type="entry name" value="Cyt_P450"/>
</dbReference>
<dbReference type="STRING" id="1353009.A0A1Y2IMZ8"/>
<dbReference type="OrthoDB" id="1470350at2759"/>
<evidence type="ECO:0000313" key="12">
    <source>
        <dbReference type="Proteomes" id="UP000193067"/>
    </source>
</evidence>
<evidence type="ECO:0000313" key="11">
    <source>
        <dbReference type="EMBL" id="OSD01332.1"/>
    </source>
</evidence>
<reference evidence="11 12" key="1">
    <citation type="journal article" date="2015" name="Biotechnol. Biofuels">
        <title>Enhanced degradation of softwood versus hardwood by the white-rot fungus Pycnoporus coccineus.</title>
        <authorList>
            <person name="Couturier M."/>
            <person name="Navarro D."/>
            <person name="Chevret D."/>
            <person name="Henrissat B."/>
            <person name="Piumi F."/>
            <person name="Ruiz-Duenas F.J."/>
            <person name="Martinez A.T."/>
            <person name="Grigoriev I.V."/>
            <person name="Riley R."/>
            <person name="Lipzen A."/>
            <person name="Berrin J.G."/>
            <person name="Master E.R."/>
            <person name="Rosso M.N."/>
        </authorList>
    </citation>
    <scope>NUCLEOTIDE SEQUENCE [LARGE SCALE GENOMIC DNA]</scope>
    <source>
        <strain evidence="11 12">BRFM310</strain>
    </source>
</reference>
<gene>
    <name evidence="11" type="ORF">PYCCODRAFT_1468765</name>
</gene>
<dbReference type="GO" id="GO:0004497">
    <property type="term" value="F:monooxygenase activity"/>
    <property type="evidence" value="ECO:0007669"/>
    <property type="project" value="UniProtKB-KW"/>
</dbReference>
<dbReference type="SUPFAM" id="SSF48264">
    <property type="entry name" value="Cytochrome P450"/>
    <property type="match status" value="1"/>
</dbReference>
<dbReference type="PRINTS" id="PR00463">
    <property type="entry name" value="EP450I"/>
</dbReference>
<keyword evidence="10" id="KW-0812">Transmembrane</keyword>
<dbReference type="AlphaFoldDB" id="A0A1Y2IMZ8"/>
<dbReference type="PANTHER" id="PTHR24305">
    <property type="entry name" value="CYTOCHROME P450"/>
    <property type="match status" value="1"/>
</dbReference>
<dbReference type="InterPro" id="IPR050121">
    <property type="entry name" value="Cytochrome_P450_monoxygenase"/>
</dbReference>
<dbReference type="PANTHER" id="PTHR24305:SF166">
    <property type="entry name" value="CYTOCHROME P450 12A4, MITOCHONDRIAL-RELATED"/>
    <property type="match status" value="1"/>
</dbReference>
<dbReference type="Gene3D" id="1.10.630.10">
    <property type="entry name" value="Cytochrome P450"/>
    <property type="match status" value="1"/>
</dbReference>
<proteinExistence type="inferred from homology"/>
<dbReference type="GO" id="GO:0020037">
    <property type="term" value="F:heme binding"/>
    <property type="evidence" value="ECO:0007669"/>
    <property type="project" value="InterPro"/>
</dbReference>
<evidence type="ECO:0000256" key="2">
    <source>
        <dbReference type="ARBA" id="ARBA00005179"/>
    </source>
</evidence>
<dbReference type="PRINTS" id="PR00385">
    <property type="entry name" value="P450"/>
</dbReference>
<comment type="pathway">
    <text evidence="2">Secondary metabolite biosynthesis.</text>
</comment>
<sequence>MLFTSIVALVSFVSLVAFVLRFLRRNSIRNIRGPHVSSRLLGFEYDIGRQDEAGGLETKWAREYGPTWRVTGSFGSDVLMTADPKALQHIYHKSAYNYAKQTAQNHMGYIMSGPNIVWAQGQVHQRHRKLMNPAFSTAQLRSFLPLFQSVTYKVVDKWKSDLSSKKDMDLFVNQWLSRAALDIIGAAAFDYDYKALDDADESALAKAYHGILKDINFRLPEVEILFRAAWDYLPFPILKLFAYTPTKTFNRVRYVRNLYNAYGRKILREKSADVDAEKRSHGKDILSILIRANDSSDEKTKLTEDEILAQMYTLTLAGHETTASTVSFLLYELAKHPEYQDRMRREVMEARGRVAARGDAGFTAEDLDGMTLCLNAIKETLRLHPVVTHLPRVATKDDVIPLAFPIATASGEAIHEVPVAKGQVIDTSMLVYNRLPQVWGADADTWNPDRFSRLDDHKQTYVGVFANLILAFPRLTTIAYLNLYRTAAGTRACLGWRFSLIEMQVFVAEFVGAFQFSLPDGAADEIQCAPAGNIMVPIVRGKPDLGTALRLRVSLVN</sequence>
<keyword evidence="10" id="KW-1133">Transmembrane helix</keyword>
<evidence type="ECO:0000256" key="4">
    <source>
        <dbReference type="ARBA" id="ARBA00022617"/>
    </source>
</evidence>
<keyword evidence="4 9" id="KW-0349">Heme</keyword>
<name>A0A1Y2IMZ8_TRAC3</name>
<dbReference type="Pfam" id="PF00067">
    <property type="entry name" value="p450"/>
    <property type="match status" value="1"/>
</dbReference>
<feature type="transmembrane region" description="Helical" evidence="10">
    <location>
        <begin position="6"/>
        <end position="23"/>
    </location>
</feature>
<dbReference type="GO" id="GO:0005506">
    <property type="term" value="F:iron ion binding"/>
    <property type="evidence" value="ECO:0007669"/>
    <property type="project" value="InterPro"/>
</dbReference>
<evidence type="ECO:0000256" key="1">
    <source>
        <dbReference type="ARBA" id="ARBA00001971"/>
    </source>
</evidence>
<evidence type="ECO:0000256" key="7">
    <source>
        <dbReference type="ARBA" id="ARBA00023004"/>
    </source>
</evidence>
<evidence type="ECO:0000256" key="9">
    <source>
        <dbReference type="PIRSR" id="PIRSR602401-1"/>
    </source>
</evidence>
<keyword evidence="6" id="KW-0560">Oxidoreductase</keyword>
<feature type="binding site" description="axial binding residue" evidence="9">
    <location>
        <position position="493"/>
    </location>
    <ligand>
        <name>heme</name>
        <dbReference type="ChEBI" id="CHEBI:30413"/>
    </ligand>
    <ligandPart>
        <name>Fe</name>
        <dbReference type="ChEBI" id="CHEBI:18248"/>
    </ligandPart>
</feature>
<dbReference type="InterPro" id="IPR002401">
    <property type="entry name" value="Cyt_P450_E_grp-I"/>
</dbReference>
<dbReference type="Proteomes" id="UP000193067">
    <property type="component" value="Unassembled WGS sequence"/>
</dbReference>